<evidence type="ECO:0000259" key="1">
    <source>
        <dbReference type="Pfam" id="PF20415"/>
    </source>
</evidence>
<accession>A0A4Y7SYC3</accession>
<gene>
    <name evidence="2" type="ORF">FA13DRAFT_997194</name>
</gene>
<evidence type="ECO:0000313" key="3">
    <source>
        <dbReference type="Proteomes" id="UP000298030"/>
    </source>
</evidence>
<sequence length="164" mass="18142">MAITQHTSAYTLDTPCLSTVSLPPRGPRARHCVLHPSLTLTGSLRRVRWLMTRPAHPDAVNDNWDAPACFPYIPEMEIWIPDWQLYILVRQTTFSFVTVRDVLARVHDIAQSVLEGQKASNQTEPAGLLFSNNPAPQVTASGWRWAGLTASVVGGEEWVLAVVG</sequence>
<reference evidence="2 3" key="1">
    <citation type="journal article" date="2019" name="Nat. Ecol. Evol.">
        <title>Megaphylogeny resolves global patterns of mushroom evolution.</title>
        <authorList>
            <person name="Varga T."/>
            <person name="Krizsan K."/>
            <person name="Foldi C."/>
            <person name="Dima B."/>
            <person name="Sanchez-Garcia M."/>
            <person name="Sanchez-Ramirez S."/>
            <person name="Szollosi G.J."/>
            <person name="Szarkandi J.G."/>
            <person name="Papp V."/>
            <person name="Albert L."/>
            <person name="Andreopoulos W."/>
            <person name="Angelini C."/>
            <person name="Antonin V."/>
            <person name="Barry K.W."/>
            <person name="Bougher N.L."/>
            <person name="Buchanan P."/>
            <person name="Buyck B."/>
            <person name="Bense V."/>
            <person name="Catcheside P."/>
            <person name="Chovatia M."/>
            <person name="Cooper J."/>
            <person name="Damon W."/>
            <person name="Desjardin D."/>
            <person name="Finy P."/>
            <person name="Geml J."/>
            <person name="Haridas S."/>
            <person name="Hughes K."/>
            <person name="Justo A."/>
            <person name="Karasinski D."/>
            <person name="Kautmanova I."/>
            <person name="Kiss B."/>
            <person name="Kocsube S."/>
            <person name="Kotiranta H."/>
            <person name="LaButti K.M."/>
            <person name="Lechner B.E."/>
            <person name="Liimatainen K."/>
            <person name="Lipzen A."/>
            <person name="Lukacs Z."/>
            <person name="Mihaltcheva S."/>
            <person name="Morgado L.N."/>
            <person name="Niskanen T."/>
            <person name="Noordeloos M.E."/>
            <person name="Ohm R.A."/>
            <person name="Ortiz-Santana B."/>
            <person name="Ovrebo C."/>
            <person name="Racz N."/>
            <person name="Riley R."/>
            <person name="Savchenko A."/>
            <person name="Shiryaev A."/>
            <person name="Soop K."/>
            <person name="Spirin V."/>
            <person name="Szebenyi C."/>
            <person name="Tomsovsky M."/>
            <person name="Tulloss R.E."/>
            <person name="Uehling J."/>
            <person name="Grigoriev I.V."/>
            <person name="Vagvolgyi C."/>
            <person name="Papp T."/>
            <person name="Martin F.M."/>
            <person name="Miettinen O."/>
            <person name="Hibbett D.S."/>
            <person name="Nagy L.G."/>
        </authorList>
    </citation>
    <scope>NUCLEOTIDE SEQUENCE [LARGE SCALE GENOMIC DNA]</scope>
    <source>
        <strain evidence="2 3">FP101781</strain>
    </source>
</reference>
<dbReference type="Pfam" id="PF20415">
    <property type="entry name" value="DUF6699"/>
    <property type="match status" value="1"/>
</dbReference>
<comment type="caution">
    <text evidence="2">The sequence shown here is derived from an EMBL/GenBank/DDBJ whole genome shotgun (WGS) entry which is preliminary data.</text>
</comment>
<dbReference type="AlphaFoldDB" id="A0A4Y7SYC3"/>
<protein>
    <recommendedName>
        <fullName evidence="1">DUF6699 domain-containing protein</fullName>
    </recommendedName>
</protein>
<feature type="domain" description="DUF6699" evidence="1">
    <location>
        <begin position="49"/>
        <end position="113"/>
    </location>
</feature>
<dbReference type="Proteomes" id="UP000298030">
    <property type="component" value="Unassembled WGS sequence"/>
</dbReference>
<dbReference type="EMBL" id="QPFP01000045">
    <property type="protein sequence ID" value="TEB26863.1"/>
    <property type="molecule type" value="Genomic_DNA"/>
</dbReference>
<proteinExistence type="predicted"/>
<organism evidence="2 3">
    <name type="scientific">Coprinellus micaceus</name>
    <name type="common">Glistening ink-cap mushroom</name>
    <name type="synonym">Coprinus micaceus</name>
    <dbReference type="NCBI Taxonomy" id="71717"/>
    <lineage>
        <taxon>Eukaryota</taxon>
        <taxon>Fungi</taxon>
        <taxon>Dikarya</taxon>
        <taxon>Basidiomycota</taxon>
        <taxon>Agaricomycotina</taxon>
        <taxon>Agaricomycetes</taxon>
        <taxon>Agaricomycetidae</taxon>
        <taxon>Agaricales</taxon>
        <taxon>Agaricineae</taxon>
        <taxon>Psathyrellaceae</taxon>
        <taxon>Coprinellus</taxon>
    </lineage>
</organism>
<dbReference type="InterPro" id="IPR046522">
    <property type="entry name" value="DUF6699"/>
</dbReference>
<name>A0A4Y7SYC3_COPMI</name>
<evidence type="ECO:0000313" key="2">
    <source>
        <dbReference type="EMBL" id="TEB26863.1"/>
    </source>
</evidence>
<keyword evidence="3" id="KW-1185">Reference proteome</keyword>